<feature type="region of interest" description="Disordered" evidence="1">
    <location>
        <begin position="65"/>
        <end position="147"/>
    </location>
</feature>
<dbReference type="Proteomes" id="UP000649955">
    <property type="component" value="Unassembled WGS sequence"/>
</dbReference>
<feature type="compositionally biased region" description="Basic and acidic residues" evidence="1">
    <location>
        <begin position="94"/>
        <end position="107"/>
    </location>
</feature>
<feature type="region of interest" description="Disordered" evidence="1">
    <location>
        <begin position="18"/>
        <end position="46"/>
    </location>
</feature>
<name>A0ABQ3KTZ8_9PSEU</name>
<proteinExistence type="predicted"/>
<comment type="caution">
    <text evidence="2">The sequence shown here is derived from an EMBL/GenBank/DDBJ whole genome shotgun (WGS) entry which is preliminary data.</text>
</comment>
<sequence>MDFFVGVHAQFETGAAVGAGGAGGLADGDAGHAQRAHRKPPPHDALPRSVAAIVSAFSRVSSLPDIVSPRQSREMPLQSRKMPLQSREMPLQSREIRLPSREIRPQPHDQPPITGDGGTNGPQARREDRIGPAGCGMRCSGPGRRSPLCRSDLCPLAAAGMTVPAPVITSGAGTVSPA</sequence>
<evidence type="ECO:0000313" key="3">
    <source>
        <dbReference type="Proteomes" id="UP000649955"/>
    </source>
</evidence>
<accession>A0ABQ3KTZ8</accession>
<evidence type="ECO:0000256" key="1">
    <source>
        <dbReference type="SAM" id="MobiDB-lite"/>
    </source>
</evidence>
<keyword evidence="3" id="KW-1185">Reference proteome</keyword>
<protein>
    <submittedName>
        <fullName evidence="2">Uncharacterized protein</fullName>
    </submittedName>
</protein>
<reference evidence="3" key="1">
    <citation type="journal article" date="2019" name="Int. J. Syst. Evol. Microbiol.">
        <title>The Global Catalogue of Microorganisms (GCM) 10K type strain sequencing project: providing services to taxonomists for standard genome sequencing and annotation.</title>
        <authorList>
            <consortium name="The Broad Institute Genomics Platform"/>
            <consortium name="The Broad Institute Genome Sequencing Center for Infectious Disease"/>
            <person name="Wu L."/>
            <person name="Ma J."/>
        </authorList>
    </citation>
    <scope>NUCLEOTIDE SEQUENCE [LARGE SCALE GENOMIC DNA]</scope>
    <source>
        <strain evidence="3">CGMCC 4.7680</strain>
    </source>
</reference>
<organism evidence="2 3">
    <name type="scientific">Amycolatopsis bullii</name>
    <dbReference type="NCBI Taxonomy" id="941987"/>
    <lineage>
        <taxon>Bacteria</taxon>
        <taxon>Bacillati</taxon>
        <taxon>Actinomycetota</taxon>
        <taxon>Actinomycetes</taxon>
        <taxon>Pseudonocardiales</taxon>
        <taxon>Pseudonocardiaceae</taxon>
        <taxon>Amycolatopsis</taxon>
    </lineage>
</organism>
<evidence type="ECO:0000313" key="2">
    <source>
        <dbReference type="EMBL" id="GHG50884.1"/>
    </source>
</evidence>
<dbReference type="EMBL" id="BNAW01000090">
    <property type="protein sequence ID" value="GHG50884.1"/>
    <property type="molecule type" value="Genomic_DNA"/>
</dbReference>
<gene>
    <name evidence="2" type="ORF">GCM10017567_87170</name>
</gene>